<evidence type="ECO:0000313" key="3">
    <source>
        <dbReference type="Proteomes" id="UP001589613"/>
    </source>
</evidence>
<dbReference type="RefSeq" id="WP_075957426.1">
    <property type="nucleotide sequence ID" value="NZ_JBHMAX010000019.1"/>
</dbReference>
<proteinExistence type="predicted"/>
<sequence length="142" mass="15492">MPESLVLVLLAAVGALVILGLGLVLFHRFADQDLICPPMPTAYRRGSADWRRGMLRFTEDRLAVRGPGGLSDGPWLRGELDLGVATALTADDAHGLGRQDLIQVPVRYGTATFELALDEQHYTALRAWVEAVPPGYRQSRVA</sequence>
<dbReference type="Pfam" id="PF10739">
    <property type="entry name" value="DUF2550"/>
    <property type="match status" value="1"/>
</dbReference>
<gene>
    <name evidence="2" type="ORF">ACFFN0_10825</name>
</gene>
<name>A0ABV5V410_9MICO</name>
<dbReference type="EMBL" id="JBHMAX010000019">
    <property type="protein sequence ID" value="MFB9732535.1"/>
    <property type="molecule type" value="Genomic_DNA"/>
</dbReference>
<protein>
    <submittedName>
        <fullName evidence="2">DUF2550 family protein</fullName>
    </submittedName>
</protein>
<keyword evidence="1" id="KW-0812">Transmembrane</keyword>
<feature type="transmembrane region" description="Helical" evidence="1">
    <location>
        <begin position="6"/>
        <end position="26"/>
    </location>
</feature>
<reference evidence="2 3" key="1">
    <citation type="submission" date="2024-09" db="EMBL/GenBank/DDBJ databases">
        <authorList>
            <person name="Sun Q."/>
            <person name="Mori K."/>
        </authorList>
    </citation>
    <scope>NUCLEOTIDE SEQUENCE [LARGE SCALE GENOMIC DNA]</scope>
    <source>
        <strain evidence="2 3">JCM 12763</strain>
    </source>
</reference>
<evidence type="ECO:0000256" key="1">
    <source>
        <dbReference type="SAM" id="Phobius"/>
    </source>
</evidence>
<accession>A0ABV5V410</accession>
<keyword evidence="1" id="KW-1133">Transmembrane helix</keyword>
<dbReference type="Proteomes" id="UP001589613">
    <property type="component" value="Unassembled WGS sequence"/>
</dbReference>
<keyword evidence="3" id="KW-1185">Reference proteome</keyword>
<comment type="caution">
    <text evidence="2">The sequence shown here is derived from an EMBL/GenBank/DDBJ whole genome shotgun (WGS) entry which is preliminary data.</text>
</comment>
<keyword evidence="1" id="KW-0472">Membrane</keyword>
<dbReference type="InterPro" id="IPR019675">
    <property type="entry name" value="DUF2550"/>
</dbReference>
<evidence type="ECO:0000313" key="2">
    <source>
        <dbReference type="EMBL" id="MFB9732535.1"/>
    </source>
</evidence>
<organism evidence="2 3">
    <name type="scientific">Ornithinimicrobium kibberense</name>
    <dbReference type="NCBI Taxonomy" id="282060"/>
    <lineage>
        <taxon>Bacteria</taxon>
        <taxon>Bacillati</taxon>
        <taxon>Actinomycetota</taxon>
        <taxon>Actinomycetes</taxon>
        <taxon>Micrococcales</taxon>
        <taxon>Ornithinimicrobiaceae</taxon>
        <taxon>Ornithinimicrobium</taxon>
    </lineage>
</organism>